<comment type="similarity">
    <text evidence="2">Belongs to the SsgA family.</text>
</comment>
<keyword evidence="6" id="KW-0131">Cell cycle</keyword>
<evidence type="ECO:0000256" key="2">
    <source>
        <dbReference type="ARBA" id="ARBA00009323"/>
    </source>
</evidence>
<evidence type="ECO:0000256" key="1">
    <source>
        <dbReference type="ARBA" id="ARBA00004431"/>
    </source>
</evidence>
<sequence>MYVAVERELEFWLAMSPKRGIPVPARLSYREDDPLAVHFTFHVGTEAPVEWSFARDLLAEGLRRPCGRGDVRLWPTTVAGRAVLYVALASLDGDALLTAPAEEVRSWLRLTHRLVAPGTESVAQALDAELDAVLAAAPTSEAPTDDL</sequence>
<evidence type="ECO:0000256" key="5">
    <source>
        <dbReference type="ARBA" id="ARBA00023210"/>
    </source>
</evidence>
<name>A0ABU2NYN0_9ACTN</name>
<reference evidence="8" key="1">
    <citation type="submission" date="2023-07" db="EMBL/GenBank/DDBJ databases">
        <title>30 novel species of actinomycetes from the DSMZ collection.</title>
        <authorList>
            <person name="Nouioui I."/>
        </authorList>
    </citation>
    <scope>NUCLEOTIDE SEQUENCE [LARGE SCALE GENOMIC DNA]</scope>
    <source>
        <strain evidence="8">DSM 42041</strain>
    </source>
</reference>
<comment type="caution">
    <text evidence="7">The sequence shown here is derived from an EMBL/GenBank/DDBJ whole genome shotgun (WGS) entry which is preliminary data.</text>
</comment>
<organism evidence="7 8">
    <name type="scientific">Streptomyces hazeniae</name>
    <dbReference type="NCBI Taxonomy" id="3075538"/>
    <lineage>
        <taxon>Bacteria</taxon>
        <taxon>Bacillati</taxon>
        <taxon>Actinomycetota</taxon>
        <taxon>Actinomycetes</taxon>
        <taxon>Kitasatosporales</taxon>
        <taxon>Streptomycetaceae</taxon>
        <taxon>Streptomyces</taxon>
    </lineage>
</organism>
<dbReference type="Pfam" id="PF04686">
    <property type="entry name" value="SsgA"/>
    <property type="match status" value="1"/>
</dbReference>
<comment type="subcellular location">
    <subcellularLocation>
        <location evidence="1">Cell septum</location>
    </subcellularLocation>
</comment>
<evidence type="ECO:0000313" key="8">
    <source>
        <dbReference type="Proteomes" id="UP001183414"/>
    </source>
</evidence>
<accession>A0ABU2NYN0</accession>
<dbReference type="InterPro" id="IPR006776">
    <property type="entry name" value="SsgB"/>
</dbReference>
<evidence type="ECO:0000313" key="7">
    <source>
        <dbReference type="EMBL" id="MDT0382096.1"/>
    </source>
</evidence>
<evidence type="ECO:0000256" key="6">
    <source>
        <dbReference type="ARBA" id="ARBA00023306"/>
    </source>
</evidence>
<evidence type="ECO:0000256" key="4">
    <source>
        <dbReference type="ARBA" id="ARBA00022969"/>
    </source>
</evidence>
<keyword evidence="8" id="KW-1185">Reference proteome</keyword>
<evidence type="ECO:0000256" key="3">
    <source>
        <dbReference type="ARBA" id="ARBA00022618"/>
    </source>
</evidence>
<dbReference type="EMBL" id="JAVREQ010000030">
    <property type="protein sequence ID" value="MDT0382096.1"/>
    <property type="molecule type" value="Genomic_DNA"/>
</dbReference>
<dbReference type="Gene3D" id="2.30.31.20">
    <property type="entry name" value="Sporulation-specific cell division protein SsgB"/>
    <property type="match status" value="1"/>
</dbReference>
<keyword evidence="3" id="KW-0132">Cell division</keyword>
<keyword evidence="5" id="KW-0717">Septation</keyword>
<keyword evidence="4" id="KW-0749">Sporulation</keyword>
<protein>
    <submittedName>
        <fullName evidence="7">SsgA family sporulation/cell division regulator</fullName>
    </submittedName>
</protein>
<dbReference type="InterPro" id="IPR038658">
    <property type="entry name" value="SsgB_sf"/>
</dbReference>
<dbReference type="RefSeq" id="WP_311675705.1">
    <property type="nucleotide sequence ID" value="NZ_JAVREQ010000030.1"/>
</dbReference>
<proteinExistence type="inferred from homology"/>
<gene>
    <name evidence="7" type="ORF">RM572_25375</name>
</gene>
<dbReference type="Proteomes" id="UP001183414">
    <property type="component" value="Unassembled WGS sequence"/>
</dbReference>